<comment type="catalytic activity">
    <reaction evidence="1 11">
        <text>Hydrolysis of terminal, non-reducing beta-D-glucosyl residues with release of beta-D-glucose.</text>
        <dbReference type="EC" id="3.2.1.21"/>
    </reaction>
</comment>
<evidence type="ECO:0000256" key="9">
    <source>
        <dbReference type="PIRSR" id="PIRSR617736-1"/>
    </source>
</evidence>
<evidence type="ECO:0000256" key="4">
    <source>
        <dbReference type="ARBA" id="ARBA00022801"/>
    </source>
</evidence>
<evidence type="ECO:0000256" key="5">
    <source>
        <dbReference type="ARBA" id="ARBA00023001"/>
    </source>
</evidence>
<feature type="binding site" evidence="10">
    <location>
        <position position="39"/>
    </location>
    <ligand>
        <name>substrate</name>
    </ligand>
</feature>
<feature type="active site" description="Nucleophile" evidence="9">
    <location>
        <position position="379"/>
    </location>
</feature>
<feature type="active site" description="Proton donor" evidence="9">
    <location>
        <position position="185"/>
    </location>
</feature>
<comment type="similarity">
    <text evidence="2 11">Belongs to the glycosyl hydrolase 1 family.</text>
</comment>
<keyword evidence="8" id="KW-0624">Polysaccharide degradation</keyword>
<dbReference type="OrthoDB" id="9765195at2"/>
<proteinExistence type="inferred from homology"/>
<evidence type="ECO:0000313" key="12">
    <source>
        <dbReference type="EMBL" id="RSX55190.1"/>
    </source>
</evidence>
<dbReference type="InterPro" id="IPR017853">
    <property type="entry name" value="GH"/>
</dbReference>
<dbReference type="GO" id="GO:0008422">
    <property type="term" value="F:beta-glucosidase activity"/>
    <property type="evidence" value="ECO:0007669"/>
    <property type="project" value="UniProtKB-EC"/>
</dbReference>
<dbReference type="PANTHER" id="PTHR10353">
    <property type="entry name" value="GLYCOSYL HYDROLASE"/>
    <property type="match status" value="1"/>
</dbReference>
<protein>
    <recommendedName>
        <fullName evidence="3 11">Beta-glucosidase</fullName>
        <ecNumber evidence="3 11">3.2.1.21</ecNumber>
    </recommendedName>
</protein>
<organism evidence="12 13">
    <name type="scientific">Bifidobacterium dolichotidis</name>
    <dbReference type="NCBI Taxonomy" id="2306976"/>
    <lineage>
        <taxon>Bacteria</taxon>
        <taxon>Bacillati</taxon>
        <taxon>Actinomycetota</taxon>
        <taxon>Actinomycetes</taxon>
        <taxon>Bifidobacteriales</taxon>
        <taxon>Bifidobacteriaceae</taxon>
        <taxon>Bifidobacterium</taxon>
    </lineage>
</organism>
<dbReference type="InterPro" id="IPR033132">
    <property type="entry name" value="GH_1_N_CS"/>
</dbReference>
<dbReference type="PANTHER" id="PTHR10353:SF36">
    <property type="entry name" value="LP05116P"/>
    <property type="match status" value="1"/>
</dbReference>
<accession>A0A430FQU1</accession>
<dbReference type="SUPFAM" id="SSF51445">
    <property type="entry name" value="(Trans)glycosidases"/>
    <property type="match status" value="1"/>
</dbReference>
<dbReference type="Proteomes" id="UP000287609">
    <property type="component" value="Unassembled WGS sequence"/>
</dbReference>
<dbReference type="NCBIfam" id="TIGR03356">
    <property type="entry name" value="BGL"/>
    <property type="match status" value="1"/>
</dbReference>
<evidence type="ECO:0000313" key="13">
    <source>
        <dbReference type="Proteomes" id="UP000287609"/>
    </source>
</evidence>
<evidence type="ECO:0000256" key="8">
    <source>
        <dbReference type="ARBA" id="ARBA00023326"/>
    </source>
</evidence>
<dbReference type="Pfam" id="PF00232">
    <property type="entry name" value="Glyco_hydro_1"/>
    <property type="match status" value="1"/>
</dbReference>
<evidence type="ECO:0000256" key="1">
    <source>
        <dbReference type="ARBA" id="ARBA00000448"/>
    </source>
</evidence>
<keyword evidence="7 11" id="KW-0326">Glycosidase</keyword>
<name>A0A430FQU1_9BIFI</name>
<sequence length="476" mass="53551">MTTTIPTTIPSVHPTASPVAFPTAFPPNFMFGTATSAYQIEGAAHEDCRTDSIWDTFSHTPGKVLHGDTGDVAIDFYHHWEDDLKLVRELGGDTFRFSIGVPRIIPTPDGKPNQQGLDFYSRIVDKLLDYGIKPIVTLYHWDLPQYLGDQGGWLNRDTAYRMADYAAIVAKELGDRVDSFTTLNEPWCASFLSYGGTEHAPGLGQGPVAFEAAHHLNLAHGLMCQAVRAYAGAKPQLSVVLNLQENRGDSDAVHRLDLIGNRTFLDPMLRGYYPAELFAVTQGICDWSFVRDGDLQLIHQPIDWMGLNYYSTGLVAMSDRPQFPQSTAASVNPGASDIDHLPTPGEHTAMDWNIDPNGLYRQLMRMTNEYPEIPLVVAENGIACWDAVITDADGVKHVHDEQRIAYLHDHLAAVERALHDGADVRGYFQWSMFDNFEWAFGYERRFGIVYVDYSTQERIRKDSFAWFRRYIAEHRS</sequence>
<feature type="binding site" evidence="10">
    <location>
        <position position="430"/>
    </location>
    <ligand>
        <name>substrate</name>
    </ligand>
</feature>
<keyword evidence="6" id="KW-0119">Carbohydrate metabolism</keyword>
<dbReference type="EC" id="3.2.1.21" evidence="3 11"/>
<reference evidence="12 13" key="1">
    <citation type="submission" date="2018-09" db="EMBL/GenBank/DDBJ databases">
        <title>Characterization of the phylogenetic diversity of five novel species belonging to the genus Bifidobacterium.</title>
        <authorList>
            <person name="Lugli G.A."/>
            <person name="Duranti S."/>
            <person name="Milani C."/>
        </authorList>
    </citation>
    <scope>NUCLEOTIDE SEQUENCE [LARGE SCALE GENOMIC DNA]</scope>
    <source>
        <strain evidence="12 13">2036B</strain>
    </source>
</reference>
<dbReference type="GO" id="GO:0030245">
    <property type="term" value="P:cellulose catabolic process"/>
    <property type="evidence" value="ECO:0007669"/>
    <property type="project" value="UniProtKB-KW"/>
</dbReference>
<dbReference type="InterPro" id="IPR017736">
    <property type="entry name" value="Glyco_hydro_1_beta-glucosidase"/>
</dbReference>
<dbReference type="PROSITE" id="PS00653">
    <property type="entry name" value="GLYCOSYL_HYDROL_F1_2"/>
    <property type="match status" value="1"/>
</dbReference>
<dbReference type="AlphaFoldDB" id="A0A430FQU1"/>
<dbReference type="InterPro" id="IPR001360">
    <property type="entry name" value="Glyco_hydro_1"/>
</dbReference>
<evidence type="ECO:0000256" key="3">
    <source>
        <dbReference type="ARBA" id="ARBA00012744"/>
    </source>
</evidence>
<feature type="binding site" evidence="10">
    <location>
        <position position="184"/>
    </location>
    <ligand>
        <name>substrate</name>
    </ligand>
</feature>
<evidence type="ECO:0000256" key="10">
    <source>
        <dbReference type="PIRSR" id="PIRSR617736-2"/>
    </source>
</evidence>
<dbReference type="PRINTS" id="PR00131">
    <property type="entry name" value="GLHYDRLASE1"/>
</dbReference>
<feature type="binding site" evidence="10">
    <location>
        <begin position="437"/>
        <end position="438"/>
    </location>
    <ligand>
        <name>substrate</name>
    </ligand>
</feature>
<dbReference type="FunFam" id="3.20.20.80:FF:000004">
    <property type="entry name" value="Beta-glucosidase 6-phospho-beta-glucosidase"/>
    <property type="match status" value="1"/>
</dbReference>
<feature type="binding site" evidence="10">
    <location>
        <position position="140"/>
    </location>
    <ligand>
        <name>substrate</name>
    </ligand>
</feature>
<dbReference type="RefSeq" id="WP_125963852.1">
    <property type="nucleotide sequence ID" value="NZ_QXGM01000002.1"/>
</dbReference>
<evidence type="ECO:0000256" key="2">
    <source>
        <dbReference type="ARBA" id="ARBA00010838"/>
    </source>
</evidence>
<dbReference type="Gene3D" id="3.20.20.80">
    <property type="entry name" value="Glycosidases"/>
    <property type="match status" value="1"/>
</dbReference>
<keyword evidence="13" id="KW-1185">Reference proteome</keyword>
<evidence type="ECO:0000256" key="11">
    <source>
        <dbReference type="RuleBase" id="RU361175"/>
    </source>
</evidence>
<dbReference type="EMBL" id="QXGM01000002">
    <property type="protein sequence ID" value="RSX55190.1"/>
    <property type="molecule type" value="Genomic_DNA"/>
</dbReference>
<comment type="caution">
    <text evidence="12">The sequence shown here is derived from an EMBL/GenBank/DDBJ whole genome shotgun (WGS) entry which is preliminary data.</text>
</comment>
<evidence type="ECO:0000256" key="6">
    <source>
        <dbReference type="ARBA" id="ARBA00023277"/>
    </source>
</evidence>
<dbReference type="GO" id="GO:0005829">
    <property type="term" value="C:cytosol"/>
    <property type="evidence" value="ECO:0007669"/>
    <property type="project" value="TreeGrafter"/>
</dbReference>
<feature type="binding site" evidence="10">
    <location>
        <position position="310"/>
    </location>
    <ligand>
        <name>substrate</name>
    </ligand>
</feature>
<keyword evidence="5" id="KW-0136">Cellulose degradation</keyword>
<gene>
    <name evidence="12" type="ORF">D2E26_1244</name>
</gene>
<keyword evidence="4 11" id="KW-0378">Hydrolase</keyword>
<evidence type="ECO:0000256" key="7">
    <source>
        <dbReference type="ARBA" id="ARBA00023295"/>
    </source>
</evidence>